<comment type="caution">
    <text evidence="1">The sequence shown here is derived from an EMBL/GenBank/DDBJ whole genome shotgun (WGS) entry which is preliminary data.</text>
</comment>
<dbReference type="Proteomes" id="UP000762676">
    <property type="component" value="Unassembled WGS sequence"/>
</dbReference>
<dbReference type="EMBL" id="BMAT01009755">
    <property type="protein sequence ID" value="GFS13054.1"/>
    <property type="molecule type" value="Genomic_DNA"/>
</dbReference>
<accession>A0AAV4IRK8</accession>
<evidence type="ECO:0000313" key="2">
    <source>
        <dbReference type="Proteomes" id="UP000762676"/>
    </source>
</evidence>
<reference evidence="1 2" key="1">
    <citation type="journal article" date="2021" name="Elife">
        <title>Chloroplast acquisition without the gene transfer in kleptoplastic sea slugs, Plakobranchus ocellatus.</title>
        <authorList>
            <person name="Maeda T."/>
            <person name="Takahashi S."/>
            <person name="Yoshida T."/>
            <person name="Shimamura S."/>
            <person name="Takaki Y."/>
            <person name="Nagai Y."/>
            <person name="Toyoda A."/>
            <person name="Suzuki Y."/>
            <person name="Arimoto A."/>
            <person name="Ishii H."/>
            <person name="Satoh N."/>
            <person name="Nishiyama T."/>
            <person name="Hasebe M."/>
            <person name="Maruyama T."/>
            <person name="Minagawa J."/>
            <person name="Obokata J."/>
            <person name="Shigenobu S."/>
        </authorList>
    </citation>
    <scope>NUCLEOTIDE SEQUENCE [LARGE SCALE GENOMIC DNA]</scope>
</reference>
<sequence length="158" mass="17885">MRTQIVRSCYRPAQNKVNTKYREYDIYSCWSIQPVLRRSRTSHKLREGKRSQHKDTLKASSKRCSLWSAIDRPSARRGVGRRRNGNVSEGGIGQVLHSIILRTSETIIVHLLSIGVGLGLGSISQVTGCDYKIIPIFNTLYWMGRPIQTKSVIGISKK</sequence>
<evidence type="ECO:0008006" key="3">
    <source>
        <dbReference type="Google" id="ProtNLM"/>
    </source>
</evidence>
<name>A0AAV4IRK8_9GAST</name>
<dbReference type="AlphaFoldDB" id="A0AAV4IRK8"/>
<gene>
    <name evidence="1" type="ORF">ElyMa_004873800</name>
</gene>
<organism evidence="1 2">
    <name type="scientific">Elysia marginata</name>
    <dbReference type="NCBI Taxonomy" id="1093978"/>
    <lineage>
        <taxon>Eukaryota</taxon>
        <taxon>Metazoa</taxon>
        <taxon>Spiralia</taxon>
        <taxon>Lophotrochozoa</taxon>
        <taxon>Mollusca</taxon>
        <taxon>Gastropoda</taxon>
        <taxon>Heterobranchia</taxon>
        <taxon>Euthyneura</taxon>
        <taxon>Panpulmonata</taxon>
        <taxon>Sacoglossa</taxon>
        <taxon>Placobranchoidea</taxon>
        <taxon>Plakobranchidae</taxon>
        <taxon>Elysia</taxon>
    </lineage>
</organism>
<protein>
    <recommendedName>
        <fullName evidence="3">Cytochrome-c oxidase</fullName>
    </recommendedName>
</protein>
<evidence type="ECO:0000313" key="1">
    <source>
        <dbReference type="EMBL" id="GFS13054.1"/>
    </source>
</evidence>
<proteinExistence type="predicted"/>
<keyword evidence="2" id="KW-1185">Reference proteome</keyword>